<accession>A0ABT7EFH1</accession>
<comment type="caution">
    <text evidence="1">The sequence shown here is derived from an EMBL/GenBank/DDBJ whole genome shotgun (WGS) entry which is preliminary data.</text>
</comment>
<organism evidence="1 2">
    <name type="scientific">Pseudoalteromonas obscura</name>
    <dbReference type="NCBI Taxonomy" id="3048491"/>
    <lineage>
        <taxon>Bacteria</taxon>
        <taxon>Pseudomonadati</taxon>
        <taxon>Pseudomonadota</taxon>
        <taxon>Gammaproteobacteria</taxon>
        <taxon>Alteromonadales</taxon>
        <taxon>Pseudoalteromonadaceae</taxon>
        <taxon>Pseudoalteromonas</taxon>
    </lineage>
</organism>
<evidence type="ECO:0000313" key="2">
    <source>
        <dbReference type="Proteomes" id="UP001231915"/>
    </source>
</evidence>
<evidence type="ECO:0000313" key="1">
    <source>
        <dbReference type="EMBL" id="MDK2594023.1"/>
    </source>
</evidence>
<dbReference type="Pfam" id="PF20196">
    <property type="entry name" value="DUF6559"/>
    <property type="match status" value="1"/>
</dbReference>
<dbReference type="InterPro" id="IPR046689">
    <property type="entry name" value="DUF6559"/>
</dbReference>
<protein>
    <submittedName>
        <fullName evidence="1">Uncharacterized protein</fullName>
    </submittedName>
</protein>
<proteinExistence type="predicted"/>
<name>A0ABT7EFH1_9GAMM</name>
<dbReference type="Proteomes" id="UP001231915">
    <property type="component" value="Unassembled WGS sequence"/>
</dbReference>
<keyword evidence="2" id="KW-1185">Reference proteome</keyword>
<reference evidence="1 2" key="1">
    <citation type="submission" date="2023-05" db="EMBL/GenBank/DDBJ databases">
        <title>Pseudoalteromonas ardens sp. nov., Pseudoalteromonas obscura sp. nov., and Pseudoalteromonas umbrosa sp. nov., isolated from the coral Montipora capitata.</title>
        <authorList>
            <person name="Thomas E.M."/>
            <person name="Smith E.M."/>
            <person name="Papke E."/>
            <person name="Shlafstein M.D."/>
            <person name="Oline D.K."/>
            <person name="Videau P."/>
            <person name="Saw J.H."/>
            <person name="Strangman W.K."/>
            <person name="Ushijima B."/>
        </authorList>
    </citation>
    <scope>NUCLEOTIDE SEQUENCE [LARGE SCALE GENOMIC DNA]</scope>
    <source>
        <strain evidence="1 2">P94</strain>
    </source>
</reference>
<gene>
    <name evidence="1" type="ORF">QNM18_02935</name>
</gene>
<dbReference type="EMBL" id="JASJUT010000001">
    <property type="protein sequence ID" value="MDK2594023.1"/>
    <property type="molecule type" value="Genomic_DNA"/>
</dbReference>
<sequence length="87" mass="9695">MYTSGQVEKTVHDEGYNWRHICYAHALYTSMKQFDKWHDERGESCDYNEMREEVSDTFFGGDISYIESGSFCDDSAGGAGGDGGGSD</sequence>